<evidence type="ECO:0000256" key="2">
    <source>
        <dbReference type="ARBA" id="ARBA00022553"/>
    </source>
</evidence>
<reference evidence="6 7" key="1">
    <citation type="submission" date="2019-05" db="EMBL/GenBank/DDBJ databases">
        <authorList>
            <consortium name="Pathogen Informatics"/>
        </authorList>
    </citation>
    <scope>NUCLEOTIDE SEQUENCE [LARGE SCALE GENOMIC DNA]</scope>
    <source>
        <strain evidence="6 7">NCTC503</strain>
    </source>
</reference>
<dbReference type="RefSeq" id="WP_138211058.1">
    <property type="nucleotide sequence ID" value="NZ_CBCRUQ010000006.1"/>
</dbReference>
<evidence type="ECO:0000256" key="3">
    <source>
        <dbReference type="ARBA" id="ARBA00024867"/>
    </source>
</evidence>
<dbReference type="SMART" id="SM00448">
    <property type="entry name" value="REC"/>
    <property type="match status" value="1"/>
</dbReference>
<protein>
    <recommendedName>
        <fullName evidence="1">Stage 0 sporulation protein A homolog</fullName>
    </recommendedName>
</protein>
<dbReference type="Pfam" id="PF00072">
    <property type="entry name" value="Response_reg"/>
    <property type="match status" value="1"/>
</dbReference>
<evidence type="ECO:0000259" key="5">
    <source>
        <dbReference type="PROSITE" id="PS50110"/>
    </source>
</evidence>
<organism evidence="6 7">
    <name type="scientific">Hathewaya histolytica</name>
    <name type="common">Clostridium histolyticum</name>
    <dbReference type="NCBI Taxonomy" id="1498"/>
    <lineage>
        <taxon>Bacteria</taxon>
        <taxon>Bacillati</taxon>
        <taxon>Bacillota</taxon>
        <taxon>Clostridia</taxon>
        <taxon>Eubacteriales</taxon>
        <taxon>Clostridiaceae</taxon>
        <taxon>Hathewaya</taxon>
    </lineage>
</organism>
<dbReference type="PANTHER" id="PTHR44591">
    <property type="entry name" value="STRESS RESPONSE REGULATOR PROTEIN 1"/>
    <property type="match status" value="1"/>
</dbReference>
<dbReference type="GO" id="GO:0000160">
    <property type="term" value="P:phosphorelay signal transduction system"/>
    <property type="evidence" value="ECO:0007669"/>
    <property type="project" value="InterPro"/>
</dbReference>
<dbReference type="Pfam" id="PF08664">
    <property type="entry name" value="YcbB"/>
    <property type="match status" value="1"/>
</dbReference>
<dbReference type="Proteomes" id="UP000308489">
    <property type="component" value="Chromosome 1"/>
</dbReference>
<proteinExistence type="predicted"/>
<evidence type="ECO:0000256" key="1">
    <source>
        <dbReference type="ARBA" id="ARBA00018672"/>
    </source>
</evidence>
<dbReference type="PROSITE" id="PS50110">
    <property type="entry name" value="RESPONSE_REGULATORY"/>
    <property type="match status" value="1"/>
</dbReference>
<evidence type="ECO:0000256" key="4">
    <source>
        <dbReference type="PROSITE-ProRule" id="PRU00169"/>
    </source>
</evidence>
<dbReference type="InterPro" id="IPR050595">
    <property type="entry name" value="Bact_response_regulator"/>
</dbReference>
<dbReference type="Gene3D" id="3.40.50.2300">
    <property type="match status" value="1"/>
</dbReference>
<dbReference type="InterPro" id="IPR013972">
    <property type="entry name" value="YcbB"/>
</dbReference>
<dbReference type="OrthoDB" id="1684633at2"/>
<gene>
    <name evidence="6" type="primary">vraR</name>
    <name evidence="6" type="ORF">NCTC503_02560</name>
</gene>
<dbReference type="InterPro" id="IPR011006">
    <property type="entry name" value="CheY-like_superfamily"/>
</dbReference>
<feature type="domain" description="Response regulatory" evidence="5">
    <location>
        <begin position="2"/>
        <end position="118"/>
    </location>
</feature>
<dbReference type="InterPro" id="IPR001789">
    <property type="entry name" value="Sig_transdc_resp-reg_receiver"/>
</dbReference>
<dbReference type="AlphaFoldDB" id="A0A4U9RU09"/>
<dbReference type="KEGG" id="hhw:NCTC503_02560"/>
<dbReference type="EMBL" id="LR590481">
    <property type="protein sequence ID" value="VTQ95649.1"/>
    <property type="molecule type" value="Genomic_DNA"/>
</dbReference>
<dbReference type="SUPFAM" id="SSF52172">
    <property type="entry name" value="CheY-like"/>
    <property type="match status" value="1"/>
</dbReference>
<accession>A0A4U9RU09</accession>
<evidence type="ECO:0000313" key="7">
    <source>
        <dbReference type="Proteomes" id="UP000308489"/>
    </source>
</evidence>
<keyword evidence="2 4" id="KW-0597">Phosphoprotein</keyword>
<evidence type="ECO:0000313" key="6">
    <source>
        <dbReference type="EMBL" id="VTQ95649.1"/>
    </source>
</evidence>
<sequence length="280" mass="32265">MKIFIVEDDINVIKILKMIIEDHNIGEVVGHSLNGNDGFREISILKPDIVLVDLLMPEKDGISLVLEIKKTLPSIHFIMLSQVADKDMIAKAYESGVEFYINKPVNAIEVERVLNKSIESITMNRTLNKIQNIFEKSQDNIQVKEITNTKEHIKKLKFLMQRIGIMGEIGSEDIINIIDFLIVNKKSMSDYTMKELCAIFSENPKSMEQRIRRTANVGMINLANLGIEDYMNEIFIEYSNGLYNFQQVKKEMDYIRGKSKIRGKISIKKFMNGLVFYCEK</sequence>
<keyword evidence="7" id="KW-1185">Reference proteome</keyword>
<dbReference type="PANTHER" id="PTHR44591:SF3">
    <property type="entry name" value="RESPONSE REGULATORY DOMAIN-CONTAINING PROTEIN"/>
    <property type="match status" value="1"/>
</dbReference>
<feature type="modified residue" description="4-aspartylphosphate" evidence="4">
    <location>
        <position position="53"/>
    </location>
</feature>
<name>A0A4U9RU09_HATHI</name>
<comment type="function">
    <text evidence="3">May play the central regulatory role in sporulation. It may be an element of the effector pathway responsible for the activation of sporulation genes in response to nutritional stress. Spo0A may act in concert with spo0H (a sigma factor) to control the expression of some genes that are critical to the sporulation process.</text>
</comment>